<sequence length="231" mass="25874">MFCALGRFHAQQEKISIHEEQSKYYQNKETPPVEKISVLTGLDILLRDHTELLKGKSIALVTNQTGIDHDGVANYKRLMAMEKVNLQVIFSPEHGLFGEAAAGQKVSYNPNAFNLPEVISLYGKTRKPTPKMLHGIQLIIYDIQDIGSRFYTYITTLGLIMEAAGEQNIPVLVLDRPNPIRGDIIAGPLLDMNYKTFVGYYPIPIRYGGTIGDMAKKIITNKWISPVPQLT</sequence>
<dbReference type="Pfam" id="PF07075">
    <property type="entry name" value="NamZ_N"/>
    <property type="match status" value="1"/>
</dbReference>
<protein>
    <recommendedName>
        <fullName evidence="1">Peptidoglycan beta-N-acetylmuramidase NamZ N-terminal domain-containing protein</fullName>
    </recommendedName>
</protein>
<dbReference type="InterPro" id="IPR008302">
    <property type="entry name" value="NamZ"/>
</dbReference>
<name>A0A381UAH3_9ZZZZ</name>
<dbReference type="PANTHER" id="PTHR42915:SF1">
    <property type="entry name" value="PEPTIDOGLYCAN BETA-N-ACETYLMURAMIDASE NAMZ"/>
    <property type="match status" value="1"/>
</dbReference>
<reference evidence="2" key="1">
    <citation type="submission" date="2018-05" db="EMBL/GenBank/DDBJ databases">
        <authorList>
            <person name="Lanie J.A."/>
            <person name="Ng W.-L."/>
            <person name="Kazmierczak K.M."/>
            <person name="Andrzejewski T.M."/>
            <person name="Davidsen T.M."/>
            <person name="Wayne K.J."/>
            <person name="Tettelin H."/>
            <person name="Glass J.I."/>
            <person name="Rusch D."/>
            <person name="Podicherti R."/>
            <person name="Tsui H.-C.T."/>
            <person name="Winkler M.E."/>
        </authorList>
    </citation>
    <scope>NUCLEOTIDE SEQUENCE</scope>
</reference>
<dbReference type="GO" id="GO:0033922">
    <property type="term" value="F:peptidoglycan beta-N-acetylmuramidase activity"/>
    <property type="evidence" value="ECO:0007669"/>
    <property type="project" value="InterPro"/>
</dbReference>
<evidence type="ECO:0000259" key="1">
    <source>
        <dbReference type="Pfam" id="PF07075"/>
    </source>
</evidence>
<dbReference type="EMBL" id="UINC01005795">
    <property type="protein sequence ID" value="SVA23593.1"/>
    <property type="molecule type" value="Genomic_DNA"/>
</dbReference>
<dbReference type="Gene3D" id="3.40.50.12170">
    <property type="entry name" value="Uncharacterised protein PF07075, DUF1343"/>
    <property type="match status" value="1"/>
</dbReference>
<feature type="domain" description="Peptidoglycan beta-N-acetylmuramidase NamZ N-terminal" evidence="1">
    <location>
        <begin position="58"/>
        <end position="225"/>
    </location>
</feature>
<gene>
    <name evidence="2" type="ORF">METZ01_LOCUS76447</name>
</gene>
<dbReference type="PANTHER" id="PTHR42915">
    <property type="entry name" value="HYPOTHETICAL 460 KDA PROTEIN IN FEUA-SIGW INTERGENIC REGION [PRECURSOR]"/>
    <property type="match status" value="1"/>
</dbReference>
<accession>A0A381UAH3</accession>
<dbReference type="AlphaFoldDB" id="A0A381UAH3"/>
<feature type="non-terminal residue" evidence="2">
    <location>
        <position position="231"/>
    </location>
</feature>
<dbReference type="InterPro" id="IPR048502">
    <property type="entry name" value="NamZ_N"/>
</dbReference>
<evidence type="ECO:0000313" key="2">
    <source>
        <dbReference type="EMBL" id="SVA23593.1"/>
    </source>
</evidence>
<proteinExistence type="predicted"/>
<organism evidence="2">
    <name type="scientific">marine metagenome</name>
    <dbReference type="NCBI Taxonomy" id="408172"/>
    <lineage>
        <taxon>unclassified sequences</taxon>
        <taxon>metagenomes</taxon>
        <taxon>ecological metagenomes</taxon>
    </lineage>
</organism>